<evidence type="ECO:0000313" key="2">
    <source>
        <dbReference type="Proteomes" id="UP000000692"/>
    </source>
</evidence>
<reference evidence="1 2" key="1">
    <citation type="journal article" date="2011" name="J. Bacteriol.">
        <title>Complete genome sequence of the industrial strain Ketogulonicigenium vulgare WSH-001.</title>
        <authorList>
            <person name="Liu L."/>
            <person name="Li Y."/>
            <person name="Zhang J."/>
            <person name="Zhou Z."/>
            <person name="Liu J."/>
            <person name="Li X."/>
            <person name="Zhou J."/>
            <person name="Du G."/>
            <person name="Wang L."/>
            <person name="Chen J."/>
        </authorList>
    </citation>
    <scope>NUCLEOTIDE SEQUENCE [LARGE SCALE GENOMIC DNA]</scope>
    <source>
        <strain evidence="1 2">WSH-001</strain>
        <plasmid evidence="2">pKVU_100</plasmid>
    </source>
</reference>
<dbReference type="EMBL" id="CP002019">
    <property type="protein sequence ID" value="AEM42533.1"/>
    <property type="molecule type" value="Genomic_DNA"/>
</dbReference>
<dbReference type="AlphaFoldDB" id="F9YAY1"/>
<evidence type="ECO:0000313" key="1">
    <source>
        <dbReference type="EMBL" id="AEM42533.1"/>
    </source>
</evidence>
<proteinExistence type="predicted"/>
<gene>
    <name evidence="1" type="ordered locus">KVU_PA0113</name>
</gene>
<geneLocation type="plasmid" evidence="2">
    <name>pKVU_100</name>
</geneLocation>
<dbReference type="Proteomes" id="UP000000692">
    <property type="component" value="Plasmid 1"/>
</dbReference>
<protein>
    <recommendedName>
        <fullName evidence="3">Hedgehog/Intein (Hint) domain-containing protein</fullName>
    </recommendedName>
</protein>
<dbReference type="KEGG" id="kvl:KVU_PA0113"/>
<keyword evidence="1" id="KW-0614">Plasmid</keyword>
<dbReference type="OrthoDB" id="7778977at2"/>
<evidence type="ECO:0008006" key="3">
    <source>
        <dbReference type="Google" id="ProtNLM"/>
    </source>
</evidence>
<dbReference type="HOGENOM" id="CLU_3008246_0_0_5"/>
<accession>F9YAY1</accession>
<sequence>MDEVPQQQVLANGERAYQFENGCVVTLEPRRAVLRHESAACALYHRDIALLYASAD</sequence>
<name>F9YAY1_KETVW</name>
<organism evidence="1 2">
    <name type="scientific">Ketogulonicigenium vulgare (strain WSH-001)</name>
    <dbReference type="NCBI Taxonomy" id="759362"/>
    <lineage>
        <taxon>Bacteria</taxon>
        <taxon>Pseudomonadati</taxon>
        <taxon>Pseudomonadota</taxon>
        <taxon>Alphaproteobacteria</taxon>
        <taxon>Rhodobacterales</taxon>
        <taxon>Roseobacteraceae</taxon>
        <taxon>Ketogulonicigenium</taxon>
    </lineage>
</organism>
<keyword evidence="2" id="KW-1185">Reference proteome</keyword>